<protein>
    <recommendedName>
        <fullName evidence="4">HTTM domain-containing protein</fullName>
    </recommendedName>
</protein>
<accession>A0A3M9ND56</accession>
<dbReference type="EMBL" id="RJJR01000009">
    <property type="protein sequence ID" value="RNI35681.1"/>
    <property type="molecule type" value="Genomic_DNA"/>
</dbReference>
<comment type="caution">
    <text evidence="2">The sequence shown here is derived from an EMBL/GenBank/DDBJ whole genome shotgun (WGS) entry which is preliminary data.</text>
</comment>
<dbReference type="Proteomes" id="UP000267223">
    <property type="component" value="Unassembled WGS sequence"/>
</dbReference>
<evidence type="ECO:0000256" key="1">
    <source>
        <dbReference type="SAM" id="Phobius"/>
    </source>
</evidence>
<feature type="transmembrane region" description="Helical" evidence="1">
    <location>
        <begin position="186"/>
        <end position="205"/>
    </location>
</feature>
<dbReference type="OrthoDB" id="655416at2"/>
<organism evidence="2 3">
    <name type="scientific">Hanamia caeni</name>
    <dbReference type="NCBI Taxonomy" id="2294116"/>
    <lineage>
        <taxon>Bacteria</taxon>
        <taxon>Pseudomonadati</taxon>
        <taxon>Bacteroidota</taxon>
        <taxon>Chitinophagia</taxon>
        <taxon>Chitinophagales</taxon>
        <taxon>Chitinophagaceae</taxon>
        <taxon>Hanamia</taxon>
    </lineage>
</organism>
<feature type="transmembrane region" description="Helical" evidence="1">
    <location>
        <begin position="75"/>
        <end position="93"/>
    </location>
</feature>
<dbReference type="AlphaFoldDB" id="A0A3M9ND56"/>
<evidence type="ECO:0000313" key="3">
    <source>
        <dbReference type="Proteomes" id="UP000267223"/>
    </source>
</evidence>
<reference evidence="2 3" key="1">
    <citation type="submission" date="2018-11" db="EMBL/GenBank/DDBJ databases">
        <title>Draft genome sequence of Ferruginibacter sp. BO-59.</title>
        <authorList>
            <person name="Im W.T."/>
        </authorList>
    </citation>
    <scope>NUCLEOTIDE SEQUENCE [LARGE SCALE GENOMIC DNA]</scope>
    <source>
        <strain evidence="2 3">BO-59</strain>
    </source>
</reference>
<keyword evidence="1" id="KW-1133">Transmembrane helix</keyword>
<keyword evidence="1" id="KW-0472">Membrane</keyword>
<proteinExistence type="predicted"/>
<sequence>MNNKISQKDFNDPDAAFLCRIVFVVILVDLIFSGFSNTLVHQLQSPVLKFPYLDPVFWLMHFLHIPELITRNEVLAWSWDFILFASATAIIFFPCKKWLIAIFIVFYFLYYIIFNTYGAHHTHSLIPFLLTPIVFLFSKKSFPFVWQALRYFLLFSYCAAFFWKFIRFSWLYSDQGLLILKKNLAPYLYFNPNTFLASVYFWFINHPSLLQVLYVTGFVFEGSFIIGFFTKKWDPVLFIISLILPLGFWFMADALFYEMTLFSLTLLSPSAIAKLRAMASIQFDKQK</sequence>
<feature type="transmembrane region" description="Helical" evidence="1">
    <location>
        <begin position="212"/>
        <end position="230"/>
    </location>
</feature>
<name>A0A3M9ND56_9BACT</name>
<keyword evidence="1" id="KW-0812">Transmembrane</keyword>
<feature type="transmembrane region" description="Helical" evidence="1">
    <location>
        <begin position="98"/>
        <end position="114"/>
    </location>
</feature>
<feature type="transmembrane region" description="Helical" evidence="1">
    <location>
        <begin position="15"/>
        <end position="40"/>
    </location>
</feature>
<keyword evidence="3" id="KW-1185">Reference proteome</keyword>
<dbReference type="RefSeq" id="WP_123120961.1">
    <property type="nucleotide sequence ID" value="NZ_RJJR01000009.1"/>
</dbReference>
<feature type="transmembrane region" description="Helical" evidence="1">
    <location>
        <begin position="149"/>
        <end position="166"/>
    </location>
</feature>
<evidence type="ECO:0000313" key="2">
    <source>
        <dbReference type="EMBL" id="RNI35681.1"/>
    </source>
</evidence>
<evidence type="ECO:0008006" key="4">
    <source>
        <dbReference type="Google" id="ProtNLM"/>
    </source>
</evidence>
<feature type="transmembrane region" description="Helical" evidence="1">
    <location>
        <begin position="236"/>
        <end position="257"/>
    </location>
</feature>
<gene>
    <name evidence="2" type="ORF">EFY79_12005</name>
</gene>